<accession>X1K999</accession>
<reference evidence="2" key="1">
    <citation type="journal article" date="2014" name="Front. Microbiol.">
        <title>High frequency of phylogenetically diverse reductive dehalogenase-homologous genes in deep subseafloor sedimentary metagenomes.</title>
        <authorList>
            <person name="Kawai M."/>
            <person name="Futagami T."/>
            <person name="Toyoda A."/>
            <person name="Takaki Y."/>
            <person name="Nishi S."/>
            <person name="Hori S."/>
            <person name="Arai W."/>
            <person name="Tsubouchi T."/>
            <person name="Morono Y."/>
            <person name="Uchiyama I."/>
            <person name="Ito T."/>
            <person name="Fujiyama A."/>
            <person name="Inagaki F."/>
            <person name="Takami H."/>
        </authorList>
    </citation>
    <scope>NUCLEOTIDE SEQUENCE</scope>
    <source>
        <strain evidence="2">Expedition CK06-06</strain>
    </source>
</reference>
<feature type="domain" description="Fibronectin type-III" evidence="1">
    <location>
        <begin position="113"/>
        <end position="153"/>
    </location>
</feature>
<protein>
    <recommendedName>
        <fullName evidence="1">Fibronectin type-III domain-containing protein</fullName>
    </recommendedName>
</protein>
<dbReference type="AlphaFoldDB" id="X1K999"/>
<dbReference type="PROSITE" id="PS50853">
    <property type="entry name" value="FN3"/>
    <property type="match status" value="1"/>
</dbReference>
<name>X1K999_9ZZZZ</name>
<dbReference type="EMBL" id="BARU01036573">
    <property type="protein sequence ID" value="GAH78638.1"/>
    <property type="molecule type" value="Genomic_DNA"/>
</dbReference>
<comment type="caution">
    <text evidence="2">The sequence shown here is derived from an EMBL/GenBank/DDBJ whole genome shotgun (WGS) entry which is preliminary data.</text>
</comment>
<sequence length="153" mass="16488">MPKFPKREADILALAGAMLAGYDTHAADFPSCERIWLLFGRLAYANAKNDQTDALAAAQIATEQKDAKLAALVEKMKTELKKSEVDVGADSEKLEYIGWGPKAPPTPADPPGQPRNLDAVVQGAGTILLDWKAPARGSGGTVRTYVIERRDQP</sequence>
<dbReference type="InterPro" id="IPR013783">
    <property type="entry name" value="Ig-like_fold"/>
</dbReference>
<dbReference type="CDD" id="cd00063">
    <property type="entry name" value="FN3"/>
    <property type="match status" value="1"/>
</dbReference>
<dbReference type="InterPro" id="IPR003961">
    <property type="entry name" value="FN3_dom"/>
</dbReference>
<dbReference type="Gene3D" id="2.60.40.10">
    <property type="entry name" value="Immunoglobulins"/>
    <property type="match status" value="1"/>
</dbReference>
<gene>
    <name evidence="2" type="ORF">S03H2_57092</name>
</gene>
<evidence type="ECO:0000259" key="1">
    <source>
        <dbReference type="PROSITE" id="PS50853"/>
    </source>
</evidence>
<dbReference type="SUPFAM" id="SSF49265">
    <property type="entry name" value="Fibronectin type III"/>
    <property type="match status" value="1"/>
</dbReference>
<feature type="non-terminal residue" evidence="2">
    <location>
        <position position="153"/>
    </location>
</feature>
<organism evidence="2">
    <name type="scientific">marine sediment metagenome</name>
    <dbReference type="NCBI Taxonomy" id="412755"/>
    <lineage>
        <taxon>unclassified sequences</taxon>
        <taxon>metagenomes</taxon>
        <taxon>ecological metagenomes</taxon>
    </lineage>
</organism>
<proteinExistence type="predicted"/>
<evidence type="ECO:0000313" key="2">
    <source>
        <dbReference type="EMBL" id="GAH78638.1"/>
    </source>
</evidence>
<dbReference type="InterPro" id="IPR036116">
    <property type="entry name" value="FN3_sf"/>
</dbReference>